<dbReference type="EMBL" id="FR905217">
    <property type="protein sequence ID" value="CDQ77267.1"/>
    <property type="molecule type" value="Genomic_DNA"/>
</dbReference>
<dbReference type="STRING" id="8022.A0A060XDK5"/>
<evidence type="ECO:0000313" key="2">
    <source>
        <dbReference type="EMBL" id="CDQ77267.1"/>
    </source>
</evidence>
<proteinExistence type="predicted"/>
<dbReference type="AlphaFoldDB" id="A0A060XDK5"/>
<dbReference type="PaxDb" id="8022-A0A060XDK5"/>
<dbReference type="InterPro" id="IPR013783">
    <property type="entry name" value="Ig-like_fold"/>
</dbReference>
<feature type="domain" description="Fibronectin type-III" evidence="1">
    <location>
        <begin position="1"/>
        <end position="53"/>
    </location>
</feature>
<dbReference type="Proteomes" id="UP000193380">
    <property type="component" value="Unassembled WGS sequence"/>
</dbReference>
<reference evidence="2" key="2">
    <citation type="submission" date="2014-03" db="EMBL/GenBank/DDBJ databases">
        <authorList>
            <person name="Genoscope - CEA"/>
        </authorList>
    </citation>
    <scope>NUCLEOTIDE SEQUENCE</scope>
</reference>
<reference evidence="2" key="1">
    <citation type="journal article" date="2014" name="Nat. Commun.">
        <title>The rainbow trout genome provides novel insights into evolution after whole-genome duplication in vertebrates.</title>
        <authorList>
            <person name="Berthelot C."/>
            <person name="Brunet F."/>
            <person name="Chalopin D."/>
            <person name="Juanchich A."/>
            <person name="Bernard M."/>
            <person name="Noel B."/>
            <person name="Bento P."/>
            <person name="Da Silva C."/>
            <person name="Labadie K."/>
            <person name="Alberti A."/>
            <person name="Aury J.M."/>
            <person name="Louis A."/>
            <person name="Dehais P."/>
            <person name="Bardou P."/>
            <person name="Montfort J."/>
            <person name="Klopp C."/>
            <person name="Cabau C."/>
            <person name="Gaspin C."/>
            <person name="Thorgaard G.H."/>
            <person name="Boussaha M."/>
            <person name="Quillet E."/>
            <person name="Guyomard R."/>
            <person name="Galiana D."/>
            <person name="Bobe J."/>
            <person name="Volff J.N."/>
            <person name="Genet C."/>
            <person name="Wincker P."/>
            <person name="Jaillon O."/>
            <person name="Roest Crollius H."/>
            <person name="Guiguen Y."/>
        </authorList>
    </citation>
    <scope>NUCLEOTIDE SEQUENCE [LARGE SCALE GENOMIC DNA]</scope>
</reference>
<dbReference type="CDD" id="cd00063">
    <property type="entry name" value="FN3"/>
    <property type="match status" value="1"/>
</dbReference>
<evidence type="ECO:0000259" key="1">
    <source>
        <dbReference type="PROSITE" id="PS50853"/>
    </source>
</evidence>
<accession>A0A060XDK5</accession>
<protein>
    <recommendedName>
        <fullName evidence="1">Fibronectin type-III domain-containing protein</fullName>
    </recommendedName>
</protein>
<dbReference type="SUPFAM" id="SSF49265">
    <property type="entry name" value="Fibronectin type III"/>
    <property type="match status" value="1"/>
</dbReference>
<gene>
    <name evidence="2" type="ORF">GSONMT00036609001</name>
</gene>
<name>A0A060XDK5_ONCMY</name>
<dbReference type="InterPro" id="IPR036116">
    <property type="entry name" value="FN3_sf"/>
</dbReference>
<dbReference type="Gene3D" id="2.60.40.10">
    <property type="entry name" value="Immunoglobulins"/>
    <property type="match status" value="1"/>
</dbReference>
<evidence type="ECO:0000313" key="3">
    <source>
        <dbReference type="Proteomes" id="UP000193380"/>
    </source>
</evidence>
<organism evidence="2 3">
    <name type="scientific">Oncorhynchus mykiss</name>
    <name type="common">Rainbow trout</name>
    <name type="synonym">Salmo gairdneri</name>
    <dbReference type="NCBI Taxonomy" id="8022"/>
    <lineage>
        <taxon>Eukaryota</taxon>
        <taxon>Metazoa</taxon>
        <taxon>Chordata</taxon>
        <taxon>Craniata</taxon>
        <taxon>Vertebrata</taxon>
        <taxon>Euteleostomi</taxon>
        <taxon>Actinopterygii</taxon>
        <taxon>Neopterygii</taxon>
        <taxon>Teleostei</taxon>
        <taxon>Protacanthopterygii</taxon>
        <taxon>Salmoniformes</taxon>
        <taxon>Salmonidae</taxon>
        <taxon>Salmoninae</taxon>
        <taxon>Oncorhynchus</taxon>
    </lineage>
</organism>
<dbReference type="PROSITE" id="PS50853">
    <property type="entry name" value="FN3"/>
    <property type="match status" value="1"/>
</dbReference>
<dbReference type="Pfam" id="PF00041">
    <property type="entry name" value="fn3"/>
    <property type="match status" value="1"/>
</dbReference>
<sequence>MRSFQVSGDSAETSLTVPDLSENMPYKFKVQARTTQGFGPEREGIITIESQDDGSMSQLGGLGGTSQLGGLGSMSQLGGLGSMSQQGGLGSMSQLGGLGSMSQLGGLGGTSQYSSQSLTKRDVYQLPTEGSTRTNVTHTMINDPYYSGDGMMMVGKTTQHTETSGMVTRHVTKEVVQRSMQVAGTSSVTKKVERSFYET</sequence>
<dbReference type="InterPro" id="IPR003961">
    <property type="entry name" value="FN3_dom"/>
</dbReference>